<dbReference type="Proteomes" id="UP000245783">
    <property type="component" value="Unassembled WGS sequence"/>
</dbReference>
<proteinExistence type="predicted"/>
<evidence type="ECO:0000313" key="2">
    <source>
        <dbReference type="Proteomes" id="UP000245783"/>
    </source>
</evidence>
<evidence type="ECO:0000313" key="1">
    <source>
        <dbReference type="EMBL" id="PWN42954.1"/>
    </source>
</evidence>
<keyword evidence="2" id="KW-1185">Reference proteome</keyword>
<dbReference type="AlphaFoldDB" id="A0A316W0A2"/>
<dbReference type="RefSeq" id="XP_025370114.1">
    <property type="nucleotide sequence ID" value="XM_025510053.1"/>
</dbReference>
<accession>A0A316W0A2</accession>
<sequence length="146" mass="16032">MDDFLLLRLGSQRRVEGEVVLTSSYASPFLHGACAPRIIQVSGLQAARLLAYSFAAYPRLWTLPCTLLSRFKPPYISLEPGSRGVKLTAADGPKMDVLLDGKMNVCSMIYCTSECVIENGESVELTEWLESGASVTNATNYMRCDD</sequence>
<dbReference type="InParanoid" id="A0A316W0A2"/>
<gene>
    <name evidence="1" type="ORF">IE81DRAFT_107003</name>
</gene>
<organism evidence="1 2">
    <name type="scientific">Ceraceosorus guamensis</name>
    <dbReference type="NCBI Taxonomy" id="1522189"/>
    <lineage>
        <taxon>Eukaryota</taxon>
        <taxon>Fungi</taxon>
        <taxon>Dikarya</taxon>
        <taxon>Basidiomycota</taxon>
        <taxon>Ustilaginomycotina</taxon>
        <taxon>Exobasidiomycetes</taxon>
        <taxon>Ceraceosorales</taxon>
        <taxon>Ceraceosoraceae</taxon>
        <taxon>Ceraceosorus</taxon>
    </lineage>
</organism>
<dbReference type="GeneID" id="37031923"/>
<reference evidence="1 2" key="1">
    <citation type="journal article" date="2018" name="Mol. Biol. Evol.">
        <title>Broad Genomic Sampling Reveals a Smut Pathogenic Ancestry of the Fungal Clade Ustilaginomycotina.</title>
        <authorList>
            <person name="Kijpornyongpan T."/>
            <person name="Mondo S.J."/>
            <person name="Barry K."/>
            <person name="Sandor L."/>
            <person name="Lee J."/>
            <person name="Lipzen A."/>
            <person name="Pangilinan J."/>
            <person name="LaButti K."/>
            <person name="Hainaut M."/>
            <person name="Henrissat B."/>
            <person name="Grigoriev I.V."/>
            <person name="Spatafora J.W."/>
            <person name="Aime M.C."/>
        </authorList>
    </citation>
    <scope>NUCLEOTIDE SEQUENCE [LARGE SCALE GENOMIC DNA]</scope>
    <source>
        <strain evidence="1 2">MCA 4658</strain>
    </source>
</reference>
<protein>
    <submittedName>
        <fullName evidence="1">Uncharacterized protein</fullName>
    </submittedName>
</protein>
<dbReference type="EMBL" id="KZ819374">
    <property type="protein sequence ID" value="PWN42954.1"/>
    <property type="molecule type" value="Genomic_DNA"/>
</dbReference>
<name>A0A316W0A2_9BASI</name>